<accession>Q75EG4</accession>
<dbReference type="KEGG" id="ago:AGOS_AAR114W"/>
<protein>
    <submittedName>
        <fullName evidence="1">AAR114Wp</fullName>
    </submittedName>
</protein>
<dbReference type="OMA" id="YCLHNEL"/>
<name>Q75EG4_EREGS</name>
<dbReference type="AlphaFoldDB" id="Q75EG4"/>
<dbReference type="InParanoid" id="Q75EG4"/>
<dbReference type="OrthoDB" id="4050657at2759"/>
<organism evidence="1 2">
    <name type="scientific">Eremothecium gossypii (strain ATCC 10895 / CBS 109.51 / FGSC 9923 / NRRL Y-1056)</name>
    <name type="common">Yeast</name>
    <name type="synonym">Ashbya gossypii</name>
    <dbReference type="NCBI Taxonomy" id="284811"/>
    <lineage>
        <taxon>Eukaryota</taxon>
        <taxon>Fungi</taxon>
        <taxon>Dikarya</taxon>
        <taxon>Ascomycota</taxon>
        <taxon>Saccharomycotina</taxon>
        <taxon>Saccharomycetes</taxon>
        <taxon>Saccharomycetales</taxon>
        <taxon>Saccharomycetaceae</taxon>
        <taxon>Eremothecium</taxon>
    </lineage>
</organism>
<evidence type="ECO:0000313" key="2">
    <source>
        <dbReference type="Proteomes" id="UP000000591"/>
    </source>
</evidence>
<dbReference type="RefSeq" id="NP_982656.1">
    <property type="nucleotide sequence ID" value="NM_208009.1"/>
</dbReference>
<keyword evidence="2" id="KW-1185">Reference proteome</keyword>
<dbReference type="HOGENOM" id="CLU_1547180_0_0_1"/>
<proteinExistence type="predicted"/>
<dbReference type="Proteomes" id="UP000000591">
    <property type="component" value="Chromosome I"/>
</dbReference>
<gene>
    <name evidence="1" type="ORF">AGOS_AAR114W</name>
</gene>
<evidence type="ECO:0000313" key="1">
    <source>
        <dbReference type="EMBL" id="AAS50480.1"/>
    </source>
</evidence>
<reference evidence="1 2" key="1">
    <citation type="journal article" date="2004" name="Science">
        <title>The Ashbya gossypii genome as a tool for mapping the ancient Saccharomyces cerevisiae genome.</title>
        <authorList>
            <person name="Dietrich F.S."/>
            <person name="Voegeli S."/>
            <person name="Brachat S."/>
            <person name="Lerch A."/>
            <person name="Gates K."/>
            <person name="Steiner S."/>
            <person name="Mohr C."/>
            <person name="Pohlmann R."/>
            <person name="Luedi P."/>
            <person name="Choi S."/>
            <person name="Wing R.A."/>
            <person name="Flavier A."/>
            <person name="Gaffney T.D."/>
            <person name="Philippsen P."/>
        </authorList>
    </citation>
    <scope>NUCLEOTIDE SEQUENCE [LARGE SCALE GENOMIC DNA]</scope>
    <source>
        <strain evidence="2">ATCC 10895 / CBS 109.51 / FGSC 9923 / NRRL Y-1056</strain>
    </source>
</reference>
<dbReference type="GeneID" id="4618588"/>
<reference evidence="2" key="2">
    <citation type="journal article" date="2013" name="G3 (Bethesda)">
        <title>Genomes of Ashbya fungi isolated from insects reveal four mating-type loci, numerous translocations, lack of transposons, and distinct gene duplications.</title>
        <authorList>
            <person name="Dietrich F.S."/>
            <person name="Voegeli S."/>
            <person name="Kuo S."/>
            <person name="Philippsen P."/>
        </authorList>
    </citation>
    <scope>GENOME REANNOTATION</scope>
    <source>
        <strain evidence="2">ATCC 10895 / CBS 109.51 / FGSC 9923 / NRRL Y-1056</strain>
    </source>
</reference>
<sequence>MKHINEFPTEIKLILLSLAPELGSASRDYYYLLKGRMPRALPQIELLPDDIKLRILWFAPKMRFASRNWYCLHNELYRSKCKSLDTERWTYKHMRLAKLVQVHSPDIQPLRRLCYNYHLRILKKVTRAQAERSVMPFISDSWYFLYRNSSLLLEGEHSQFPRMICSGTPKAFD</sequence>
<dbReference type="EMBL" id="AE016814">
    <property type="protein sequence ID" value="AAS50480.1"/>
    <property type="molecule type" value="Genomic_DNA"/>
</dbReference>